<gene>
    <name evidence="2" type="ORF">C0Q70_13057</name>
</gene>
<proteinExistence type="predicted"/>
<evidence type="ECO:0000256" key="1">
    <source>
        <dbReference type="SAM" id="MobiDB-lite"/>
    </source>
</evidence>
<sequence length="97" mass="11151">MVYSLTQGLRHYGVQPDTGTTGRERLVHAPDDERERLVHAPDDERERLVHAPDDERERLVHAPDDEQQTTDEADSCAARRHVRSHCHVQVLVVRLTP</sequence>
<reference evidence="2 3" key="1">
    <citation type="submission" date="2018-04" db="EMBL/GenBank/DDBJ databases">
        <title>The genome of golden apple snail Pomacea canaliculata provides insight into stress tolerance and invasive adaptation.</title>
        <authorList>
            <person name="Liu C."/>
            <person name="Liu B."/>
            <person name="Ren Y."/>
            <person name="Zhang Y."/>
            <person name="Wang H."/>
            <person name="Li S."/>
            <person name="Jiang F."/>
            <person name="Yin L."/>
            <person name="Zhang G."/>
            <person name="Qian W."/>
            <person name="Fan W."/>
        </authorList>
    </citation>
    <scope>NUCLEOTIDE SEQUENCE [LARGE SCALE GENOMIC DNA]</scope>
    <source>
        <strain evidence="2">SZHN2017</strain>
        <tissue evidence="2">Muscle</tissue>
    </source>
</reference>
<dbReference type="AlphaFoldDB" id="A0A2T7NW68"/>
<accession>A0A2T7NW68</accession>
<comment type="caution">
    <text evidence="2">The sequence shown here is derived from an EMBL/GenBank/DDBJ whole genome shotgun (WGS) entry which is preliminary data.</text>
</comment>
<dbReference type="Proteomes" id="UP000245119">
    <property type="component" value="Linkage Group LG8"/>
</dbReference>
<feature type="compositionally biased region" description="Basic and acidic residues" evidence="1">
    <location>
        <begin position="22"/>
        <end position="64"/>
    </location>
</feature>
<name>A0A2T7NW68_POMCA</name>
<feature type="region of interest" description="Disordered" evidence="1">
    <location>
        <begin position="1"/>
        <end position="72"/>
    </location>
</feature>
<dbReference type="EMBL" id="PZQS01000008">
    <property type="protein sequence ID" value="PVD25401.1"/>
    <property type="molecule type" value="Genomic_DNA"/>
</dbReference>
<evidence type="ECO:0000313" key="2">
    <source>
        <dbReference type="EMBL" id="PVD25401.1"/>
    </source>
</evidence>
<keyword evidence="3" id="KW-1185">Reference proteome</keyword>
<evidence type="ECO:0000313" key="3">
    <source>
        <dbReference type="Proteomes" id="UP000245119"/>
    </source>
</evidence>
<organism evidence="2 3">
    <name type="scientific">Pomacea canaliculata</name>
    <name type="common">Golden apple snail</name>
    <dbReference type="NCBI Taxonomy" id="400727"/>
    <lineage>
        <taxon>Eukaryota</taxon>
        <taxon>Metazoa</taxon>
        <taxon>Spiralia</taxon>
        <taxon>Lophotrochozoa</taxon>
        <taxon>Mollusca</taxon>
        <taxon>Gastropoda</taxon>
        <taxon>Caenogastropoda</taxon>
        <taxon>Architaenioglossa</taxon>
        <taxon>Ampullarioidea</taxon>
        <taxon>Ampullariidae</taxon>
        <taxon>Pomacea</taxon>
    </lineage>
</organism>
<protein>
    <submittedName>
        <fullName evidence="2">Uncharacterized protein</fullName>
    </submittedName>
</protein>